<evidence type="ECO:0000313" key="1">
    <source>
        <dbReference type="EMBL" id="MBC8755919.1"/>
    </source>
</evidence>
<gene>
    <name evidence="1" type="ORF">H2O64_14670</name>
</gene>
<sequence length="220" mass="25319">MFKLFRKKKVTIDSIKIPKFGLKEVENTKEEQAFVNQEQTLVLLKNFFDLEPDLPTIKDIDFLRKFYRELIAPNGGALIEVDLLQLKGFATVKTIFKFPMDPKGMAYVGSITIPFENYSYVVKVQAAEVGMTGMRDAVILDKLMGTKEVFIGDDDEIKNWFSDPYDSEITNPGLRNKSDARQYDAEFPEHPLSLVRKMLDNIEQEIVFDTKLTEIAKFDK</sequence>
<proteinExistence type="predicted"/>
<accession>A0ABR7QBJ3</accession>
<dbReference type="Proteomes" id="UP000619238">
    <property type="component" value="Unassembled WGS sequence"/>
</dbReference>
<dbReference type="RefSeq" id="WP_187562962.1">
    <property type="nucleotide sequence ID" value="NZ_JACGWS010000009.1"/>
</dbReference>
<comment type="caution">
    <text evidence="1">The sequence shown here is derived from an EMBL/GenBank/DDBJ whole genome shotgun (WGS) entry which is preliminary data.</text>
</comment>
<keyword evidence="2" id="KW-1185">Reference proteome</keyword>
<organism evidence="1 2">
    <name type="scientific">Kordia aestuariivivens</name>
    <dbReference type="NCBI Taxonomy" id="2759037"/>
    <lineage>
        <taxon>Bacteria</taxon>
        <taxon>Pseudomonadati</taxon>
        <taxon>Bacteroidota</taxon>
        <taxon>Flavobacteriia</taxon>
        <taxon>Flavobacteriales</taxon>
        <taxon>Flavobacteriaceae</taxon>
        <taxon>Kordia</taxon>
    </lineage>
</organism>
<reference evidence="1 2" key="1">
    <citation type="submission" date="2020-07" db="EMBL/GenBank/DDBJ databases">
        <title>Description of Kordia aestuariivivens sp. nov., isolated from a tidal flat.</title>
        <authorList>
            <person name="Park S."/>
            <person name="Yoon J.-H."/>
        </authorList>
    </citation>
    <scope>NUCLEOTIDE SEQUENCE [LARGE SCALE GENOMIC DNA]</scope>
    <source>
        <strain evidence="1 2">YSTF-M3</strain>
    </source>
</reference>
<evidence type="ECO:0000313" key="2">
    <source>
        <dbReference type="Proteomes" id="UP000619238"/>
    </source>
</evidence>
<protein>
    <submittedName>
        <fullName evidence="1">Uncharacterized protein</fullName>
    </submittedName>
</protein>
<dbReference type="EMBL" id="JACGWS010000009">
    <property type="protein sequence ID" value="MBC8755919.1"/>
    <property type="molecule type" value="Genomic_DNA"/>
</dbReference>
<name>A0ABR7QBJ3_9FLAO</name>